<organism evidence="2 3">
    <name type="scientific">Lujinxingia vulgaris</name>
    <dbReference type="NCBI Taxonomy" id="2600176"/>
    <lineage>
        <taxon>Bacteria</taxon>
        <taxon>Deltaproteobacteria</taxon>
        <taxon>Bradymonadales</taxon>
        <taxon>Lujinxingiaceae</taxon>
        <taxon>Lujinxingia</taxon>
    </lineage>
</organism>
<dbReference type="EMBL" id="VOSL01000136">
    <property type="protein sequence ID" value="TXD32237.1"/>
    <property type="molecule type" value="Genomic_DNA"/>
</dbReference>
<dbReference type="RefSeq" id="WP_146976649.1">
    <property type="nucleotide sequence ID" value="NZ_VOSL01000136.1"/>
</dbReference>
<evidence type="ECO:0000313" key="2">
    <source>
        <dbReference type="EMBL" id="TXD32237.1"/>
    </source>
</evidence>
<accession>A0A5C6WUV1</accession>
<dbReference type="InterPro" id="IPR028994">
    <property type="entry name" value="Integrin_alpha_N"/>
</dbReference>
<dbReference type="AlphaFoldDB" id="A0A5C6WUV1"/>
<gene>
    <name evidence="2" type="ORF">FRC96_18350</name>
</gene>
<keyword evidence="1" id="KW-0732">Signal</keyword>
<dbReference type="SUPFAM" id="SSF69318">
    <property type="entry name" value="Integrin alpha N-terminal domain"/>
    <property type="match status" value="2"/>
</dbReference>
<sequence length="783" mass="83463">MRTLALPFKVALLALVLSGCGDCAETGGLTGPGDDRDVYEGDAELDAALPDTGDPADAGDDVGEPDVAPQCPALQVCNDDCCGPDQLCLAGGCVTPGDACENTLDCPEGNFCEPTLERCLPDLGDACIYQPEGDVFDPVVDVAWQADENTPEPNHKQIMMTPSVVDITGDNIPEIIFSTFAGGQYTSDGILRAVNGRTYEPVFDLVDPGVRVSGAASVAVGDIDRDGRNEIVAVLSGGSGLIAFDDHTTAFTEMWRTGGFSMSWDGAYLVDLDHDGRIEVVGANRVFDGATGTQLCVNAEVGATPRNTLVADLDGTGNLEVVAAGGAFSFNRTSDTTAECPTFWTYDDGVGGFPAVADFGQFDGETFTYGDFDGLPEVAIITGRTGDAVKLHDGLTGQRIWLAPMPTEGHPHYSTAECSGSTGGGPPTIADFNGDGLPNISTAGSCFYVVFNERGELMWKLPSQDFSSRVTGSSVFDFQGDGKAEVVYGDECFLRVYDGEGNPDGSTDIFFQIANTSGTTRELPVIVDVDADYHAEIVVISNDYSGVGGRCAQYWPRFEELGGASNGVRVIRDVESRWVATRPVWNQHAYSVTNVCDGIDDALCPGTVNRPGAIPSGRVDNWRRDYLNNYRQNVQGEGLFNAPDLVVSQGSGVCKDDHVTLTFIASNQGSRGVIEGLPVALYLVEGDQETLIDVVLSDDLMAPGSRLEFTYDWYDAPISAGDGQQMEVIARINDDGTGQRSFRECNEENNELRATVGCKCTANDQCREDFYCLNNGTCVPIQG</sequence>
<name>A0A5C6WUV1_9DELT</name>
<comment type="caution">
    <text evidence="2">The sequence shown here is derived from an EMBL/GenBank/DDBJ whole genome shotgun (WGS) entry which is preliminary data.</text>
</comment>
<dbReference type="Gene3D" id="2.60.40.10">
    <property type="entry name" value="Immunoglobulins"/>
    <property type="match status" value="1"/>
</dbReference>
<reference evidence="2 3" key="1">
    <citation type="submission" date="2019-08" db="EMBL/GenBank/DDBJ databases">
        <title>Bradymonadales sp. TMQ2.</title>
        <authorList>
            <person name="Liang Q."/>
        </authorList>
    </citation>
    <scope>NUCLEOTIDE SEQUENCE [LARGE SCALE GENOMIC DNA]</scope>
    <source>
        <strain evidence="2 3">TMQ2</strain>
    </source>
</reference>
<dbReference type="InterPro" id="IPR013783">
    <property type="entry name" value="Ig-like_fold"/>
</dbReference>
<evidence type="ECO:0000256" key="1">
    <source>
        <dbReference type="SAM" id="SignalP"/>
    </source>
</evidence>
<dbReference type="OrthoDB" id="5380843at2"/>
<proteinExistence type="predicted"/>
<dbReference type="PROSITE" id="PS51257">
    <property type="entry name" value="PROKAR_LIPOPROTEIN"/>
    <property type="match status" value="1"/>
</dbReference>
<feature type="signal peptide" evidence="1">
    <location>
        <begin position="1"/>
        <end position="24"/>
    </location>
</feature>
<protein>
    <recommendedName>
        <fullName evidence="4">VCBS repeat-containing protein</fullName>
    </recommendedName>
</protein>
<dbReference type="PANTHER" id="PTHR45460:SF2">
    <property type="entry name" value="ALPHA 1,3 GLUCANASE, GH71 FAMILY (EUROFUNG)"/>
    <property type="match status" value="1"/>
</dbReference>
<evidence type="ECO:0000313" key="3">
    <source>
        <dbReference type="Proteomes" id="UP000321046"/>
    </source>
</evidence>
<feature type="chain" id="PRO_5022883768" description="VCBS repeat-containing protein" evidence="1">
    <location>
        <begin position="25"/>
        <end position="783"/>
    </location>
</feature>
<evidence type="ECO:0008006" key="4">
    <source>
        <dbReference type="Google" id="ProtNLM"/>
    </source>
</evidence>
<dbReference type="Proteomes" id="UP000321046">
    <property type="component" value="Unassembled WGS sequence"/>
</dbReference>
<dbReference type="PANTHER" id="PTHR45460">
    <property type="entry name" value="SIMILAR TO CYSTEINE PROTEINASE"/>
    <property type="match status" value="1"/>
</dbReference>